<dbReference type="AlphaFoldDB" id="A0AAE1AW66"/>
<reference evidence="1" key="1">
    <citation type="journal article" date="2023" name="G3 (Bethesda)">
        <title>A reference genome for the long-term kleptoplast-retaining sea slug Elysia crispata morphotype clarki.</title>
        <authorList>
            <person name="Eastman K.E."/>
            <person name="Pendleton A.L."/>
            <person name="Shaikh M.A."/>
            <person name="Suttiyut T."/>
            <person name="Ogas R."/>
            <person name="Tomko P."/>
            <person name="Gavelis G."/>
            <person name="Widhalm J.R."/>
            <person name="Wisecaver J.H."/>
        </authorList>
    </citation>
    <scope>NUCLEOTIDE SEQUENCE</scope>
    <source>
        <strain evidence="1">ECLA1</strain>
    </source>
</reference>
<organism evidence="1 2">
    <name type="scientific">Elysia crispata</name>
    <name type="common">lettuce slug</name>
    <dbReference type="NCBI Taxonomy" id="231223"/>
    <lineage>
        <taxon>Eukaryota</taxon>
        <taxon>Metazoa</taxon>
        <taxon>Spiralia</taxon>
        <taxon>Lophotrochozoa</taxon>
        <taxon>Mollusca</taxon>
        <taxon>Gastropoda</taxon>
        <taxon>Heterobranchia</taxon>
        <taxon>Euthyneura</taxon>
        <taxon>Panpulmonata</taxon>
        <taxon>Sacoglossa</taxon>
        <taxon>Placobranchoidea</taxon>
        <taxon>Plakobranchidae</taxon>
        <taxon>Elysia</taxon>
    </lineage>
</organism>
<comment type="caution">
    <text evidence="1">The sequence shown here is derived from an EMBL/GenBank/DDBJ whole genome shotgun (WGS) entry which is preliminary data.</text>
</comment>
<gene>
    <name evidence="1" type="ORF">RRG08_028315</name>
</gene>
<keyword evidence="2" id="KW-1185">Reference proteome</keyword>
<dbReference type="EMBL" id="JAWDGP010001078">
    <property type="protein sequence ID" value="KAK3795114.1"/>
    <property type="molecule type" value="Genomic_DNA"/>
</dbReference>
<sequence>MFMVLKFRNNGIMRQISSALFAWLPIGASLKSCTLEAALRCELYVLDGGRPGSEIKLDILLDKGILPDVKCDNSPSSRTCVLERHSSNEMIGSLQSKLTFRFHFGLLVICPAALEGVGW</sequence>
<name>A0AAE1AW66_9GAST</name>
<evidence type="ECO:0000313" key="2">
    <source>
        <dbReference type="Proteomes" id="UP001283361"/>
    </source>
</evidence>
<accession>A0AAE1AW66</accession>
<dbReference type="Proteomes" id="UP001283361">
    <property type="component" value="Unassembled WGS sequence"/>
</dbReference>
<proteinExistence type="predicted"/>
<evidence type="ECO:0000313" key="1">
    <source>
        <dbReference type="EMBL" id="KAK3795114.1"/>
    </source>
</evidence>
<protein>
    <submittedName>
        <fullName evidence="1">Uncharacterized protein</fullName>
    </submittedName>
</protein>